<dbReference type="PANTHER" id="PTHR31727">
    <property type="entry name" value="OLEOYL-ACYL CARRIER PROTEIN THIOESTERASE 1, CHLOROPLASTIC"/>
    <property type="match status" value="1"/>
</dbReference>
<name>A0A6I2GJS7_9LACT</name>
<dbReference type="InterPro" id="IPR029069">
    <property type="entry name" value="HotDog_dom_sf"/>
</dbReference>
<dbReference type="RefSeq" id="WP_153863643.1">
    <property type="nucleotide sequence ID" value="NZ_WJQS01000006.1"/>
</dbReference>
<dbReference type="InterPro" id="IPR045023">
    <property type="entry name" value="FATA/B"/>
</dbReference>
<keyword evidence="3" id="KW-0378">Hydrolase</keyword>
<keyword evidence="2" id="KW-0444">Lipid biosynthesis</keyword>
<keyword evidence="11" id="KW-1185">Reference proteome</keyword>
<dbReference type="AlphaFoldDB" id="A0A6I2GJS7"/>
<accession>A0A6I2GJS7</accession>
<dbReference type="SUPFAM" id="SSF54637">
    <property type="entry name" value="Thioesterase/thiol ester dehydrase-isomerase"/>
    <property type="match status" value="2"/>
</dbReference>
<evidence type="ECO:0000259" key="8">
    <source>
        <dbReference type="Pfam" id="PF01643"/>
    </source>
</evidence>
<dbReference type="Pfam" id="PF01643">
    <property type="entry name" value="Acyl-ACP_TE"/>
    <property type="match status" value="1"/>
</dbReference>
<feature type="domain" description="Acyl-ACP thioesterase N-terminal hotdog" evidence="8">
    <location>
        <begin position="26"/>
        <end position="135"/>
    </location>
</feature>
<dbReference type="GO" id="GO:0016297">
    <property type="term" value="F:fatty acyl-[ACP] hydrolase activity"/>
    <property type="evidence" value="ECO:0007669"/>
    <property type="project" value="InterPro"/>
</dbReference>
<sequence>MTDLERVQLNQFSANYTVTNDYFLEKFPNKIDITRLLSIALETAGQHDRVINNYLEEPLLKTNESWVITQTAVEIERLPELNDELKVTTRVIEVNRFFVKRQFEITLANVLLLTILSQYAVINLETRRMSRIATEGLVSVDAVDTSVVYQFDKLRVPESFHSEHVEAREIVESDIDYNQHVNNEVYIRWCHEMLPAQYHNEYQVAKIEVKYGSELRFDEEAEVVAYLPDASIMNNEAQGDLSLQTYQVIRNKSKDKDACYVRINWRAR</sequence>
<keyword evidence="7" id="KW-0275">Fatty acid biosynthesis</keyword>
<organism evidence="10 11">
    <name type="scientific">Fundicoccus ignavus</name>
    <dbReference type="NCBI Taxonomy" id="2664442"/>
    <lineage>
        <taxon>Bacteria</taxon>
        <taxon>Bacillati</taxon>
        <taxon>Bacillota</taxon>
        <taxon>Bacilli</taxon>
        <taxon>Lactobacillales</taxon>
        <taxon>Aerococcaceae</taxon>
        <taxon>Fundicoccus</taxon>
    </lineage>
</organism>
<dbReference type="Gene3D" id="3.10.129.10">
    <property type="entry name" value="Hotdog Thioesterase"/>
    <property type="match status" value="1"/>
</dbReference>
<evidence type="ECO:0000256" key="1">
    <source>
        <dbReference type="ARBA" id="ARBA00006500"/>
    </source>
</evidence>
<evidence type="ECO:0000313" key="10">
    <source>
        <dbReference type="EMBL" id="MRI85761.1"/>
    </source>
</evidence>
<feature type="domain" description="Acyl-ACP thioesterase-like C-terminal" evidence="9">
    <location>
        <begin position="173"/>
        <end position="266"/>
    </location>
</feature>
<evidence type="ECO:0000256" key="3">
    <source>
        <dbReference type="ARBA" id="ARBA00022801"/>
    </source>
</evidence>
<dbReference type="Proteomes" id="UP000430975">
    <property type="component" value="Unassembled WGS sequence"/>
</dbReference>
<keyword evidence="4" id="KW-0276">Fatty acid metabolism</keyword>
<proteinExistence type="inferred from homology"/>
<dbReference type="EMBL" id="WJQS01000006">
    <property type="protein sequence ID" value="MRI85761.1"/>
    <property type="molecule type" value="Genomic_DNA"/>
</dbReference>
<evidence type="ECO:0000256" key="7">
    <source>
        <dbReference type="ARBA" id="ARBA00023160"/>
    </source>
</evidence>
<dbReference type="PANTHER" id="PTHR31727:SF6">
    <property type="entry name" value="OLEOYL-ACYL CARRIER PROTEIN THIOESTERASE 1, CHLOROPLASTIC"/>
    <property type="match status" value="1"/>
</dbReference>
<evidence type="ECO:0000313" key="11">
    <source>
        <dbReference type="Proteomes" id="UP000430975"/>
    </source>
</evidence>
<keyword evidence="6" id="KW-0443">Lipid metabolism</keyword>
<keyword evidence="5" id="KW-0809">Transit peptide</keyword>
<comment type="caution">
    <text evidence="10">The sequence shown here is derived from an EMBL/GenBank/DDBJ whole genome shotgun (WGS) entry which is preliminary data.</text>
</comment>
<protein>
    <recommendedName>
        <fullName evidence="12">Acyl-ACP thioesterase</fullName>
    </recommendedName>
</protein>
<evidence type="ECO:0000256" key="6">
    <source>
        <dbReference type="ARBA" id="ARBA00023098"/>
    </source>
</evidence>
<reference evidence="10 11" key="1">
    <citation type="submission" date="2019-11" db="EMBL/GenBank/DDBJ databases">
        <title>Characterisation of Fundicoccus ignavus gen. nov. sp. nov., a novel genus of the family Aerococcaceae isolated from bulk tank milk.</title>
        <authorList>
            <person name="Siebert A."/>
            <person name="Huptas C."/>
            <person name="Wenning M."/>
            <person name="Scherer S."/>
            <person name="Doll E.V."/>
        </authorList>
    </citation>
    <scope>NUCLEOTIDE SEQUENCE [LARGE SCALE GENOMIC DNA]</scope>
    <source>
        <strain evidence="10 11">WS4759</strain>
    </source>
</reference>
<evidence type="ECO:0008006" key="12">
    <source>
        <dbReference type="Google" id="ProtNLM"/>
    </source>
</evidence>
<dbReference type="Pfam" id="PF20791">
    <property type="entry name" value="Acyl-ACP_TE_C"/>
    <property type="match status" value="1"/>
</dbReference>
<dbReference type="GO" id="GO:0000036">
    <property type="term" value="F:acyl carrier activity"/>
    <property type="evidence" value="ECO:0007669"/>
    <property type="project" value="TreeGrafter"/>
</dbReference>
<evidence type="ECO:0000256" key="4">
    <source>
        <dbReference type="ARBA" id="ARBA00022832"/>
    </source>
</evidence>
<evidence type="ECO:0000256" key="5">
    <source>
        <dbReference type="ARBA" id="ARBA00022946"/>
    </source>
</evidence>
<comment type="similarity">
    <text evidence="1">Belongs to the acyl-ACP thioesterase family.</text>
</comment>
<dbReference type="InterPro" id="IPR002864">
    <property type="entry name" value="Acyl-ACP_thioesterase_NHD"/>
</dbReference>
<evidence type="ECO:0000259" key="9">
    <source>
        <dbReference type="Pfam" id="PF20791"/>
    </source>
</evidence>
<evidence type="ECO:0000256" key="2">
    <source>
        <dbReference type="ARBA" id="ARBA00022516"/>
    </source>
</evidence>
<dbReference type="InterPro" id="IPR049427">
    <property type="entry name" value="Acyl-ACP_TE_C"/>
</dbReference>
<gene>
    <name evidence="10" type="ORF">GIY09_07770</name>
</gene>